<dbReference type="Gene3D" id="2.30.30.210">
    <property type="entry name" value="Ribonuclease P/MRP, subunit p29"/>
    <property type="match status" value="1"/>
</dbReference>
<evidence type="ECO:0000256" key="3">
    <source>
        <dbReference type="SAM" id="MobiDB-lite"/>
    </source>
</evidence>
<comment type="subcellular location">
    <subcellularLocation>
        <location evidence="1">Nucleus</location>
    </subcellularLocation>
</comment>
<protein>
    <submittedName>
        <fullName evidence="4">Uncharacterized protein</fullName>
    </submittedName>
</protein>
<dbReference type="GO" id="GO:0001682">
    <property type="term" value="P:tRNA 5'-leader removal"/>
    <property type="evidence" value="ECO:0007669"/>
    <property type="project" value="InterPro"/>
</dbReference>
<dbReference type="GO" id="GO:0033204">
    <property type="term" value="F:ribonuclease P RNA binding"/>
    <property type="evidence" value="ECO:0007669"/>
    <property type="project" value="InterPro"/>
</dbReference>
<dbReference type="PANTHER" id="PTHR13348">
    <property type="entry name" value="RIBONUCLEASE P SUBUNIT P29"/>
    <property type="match status" value="1"/>
</dbReference>
<proteinExistence type="inferred from homology"/>
<dbReference type="GO" id="GO:0006364">
    <property type="term" value="P:rRNA processing"/>
    <property type="evidence" value="ECO:0007669"/>
    <property type="project" value="TreeGrafter"/>
</dbReference>
<comment type="similarity">
    <text evidence="2">Belongs to the eukaryotic/archaeal RNase P protein component 1 family.</text>
</comment>
<gene>
    <name evidence="4" type="ORF">LITE_LOCUS29158</name>
</gene>
<evidence type="ECO:0000313" key="4">
    <source>
        <dbReference type="EMBL" id="CAI0446805.1"/>
    </source>
</evidence>
<feature type="non-terminal residue" evidence="4">
    <location>
        <position position="1"/>
    </location>
</feature>
<dbReference type="SMART" id="SM00538">
    <property type="entry name" value="POP4"/>
    <property type="match status" value="1"/>
</dbReference>
<sequence length="331" mass="36913">RLPSSSSFACSFTLCSFRYCDCGRANLTHNQSSRLRSRMAAEDSRKRAMDALERRFAVAEAEVLQKQKSSEKRPRLEGSKREGKGSAAADARKGNFFSSSYFSARDMEDSGLTYSEISHPVHDNLLTTNAEVQTKRGGNAVDKILHDLFQHGDSAQKYMQGSRSKRIDSWILLDNYVQGRGKSKSSRAEVLQSQAKRSKTHMSMRQHKKCGSLELPEHLRKFDVFKPMHEMWKGYMSQLLKTTGGNQLAQCLLSADLHGAIIAVAQCKISSLTGVSGIMIRETAETFGIITQDNKFGVVPKKLSVFIFQADSWKITLQGDKLTSRNAGVQS</sequence>
<reference evidence="4" key="1">
    <citation type="submission" date="2022-08" db="EMBL/GenBank/DDBJ databases">
        <authorList>
            <person name="Gutierrez-Valencia J."/>
        </authorList>
    </citation>
    <scope>NUCLEOTIDE SEQUENCE</scope>
</reference>
<dbReference type="InterPro" id="IPR016848">
    <property type="entry name" value="RNase_P/MRP_Rpp29-subunit"/>
</dbReference>
<dbReference type="SUPFAM" id="SSF101744">
    <property type="entry name" value="Rof/RNase P subunit-like"/>
    <property type="match status" value="1"/>
</dbReference>
<evidence type="ECO:0000256" key="1">
    <source>
        <dbReference type="ARBA" id="ARBA00004123"/>
    </source>
</evidence>
<dbReference type="InterPro" id="IPR002730">
    <property type="entry name" value="Rpp29/RNP1"/>
</dbReference>
<dbReference type="Pfam" id="PF01868">
    <property type="entry name" value="RNase_P-MRP_p29"/>
    <property type="match status" value="1"/>
</dbReference>
<accession>A0AAV0MM52</accession>
<dbReference type="EMBL" id="CAMGYJ010000007">
    <property type="protein sequence ID" value="CAI0446805.1"/>
    <property type="molecule type" value="Genomic_DNA"/>
</dbReference>
<feature type="region of interest" description="Disordered" evidence="3">
    <location>
        <begin position="63"/>
        <end position="89"/>
    </location>
</feature>
<evidence type="ECO:0000256" key="2">
    <source>
        <dbReference type="ARBA" id="ARBA00006181"/>
    </source>
</evidence>
<organism evidence="4 5">
    <name type="scientific">Linum tenue</name>
    <dbReference type="NCBI Taxonomy" id="586396"/>
    <lineage>
        <taxon>Eukaryota</taxon>
        <taxon>Viridiplantae</taxon>
        <taxon>Streptophyta</taxon>
        <taxon>Embryophyta</taxon>
        <taxon>Tracheophyta</taxon>
        <taxon>Spermatophyta</taxon>
        <taxon>Magnoliopsida</taxon>
        <taxon>eudicotyledons</taxon>
        <taxon>Gunneridae</taxon>
        <taxon>Pentapetalae</taxon>
        <taxon>rosids</taxon>
        <taxon>fabids</taxon>
        <taxon>Malpighiales</taxon>
        <taxon>Linaceae</taxon>
        <taxon>Linum</taxon>
    </lineage>
</organism>
<dbReference type="InterPro" id="IPR036980">
    <property type="entry name" value="RNase_P/MRP_Rpp29_sf"/>
</dbReference>
<comment type="caution">
    <text evidence="4">The sequence shown here is derived from an EMBL/GenBank/DDBJ whole genome shotgun (WGS) entry which is preliminary data.</text>
</comment>
<keyword evidence="5" id="KW-1185">Reference proteome</keyword>
<dbReference type="Proteomes" id="UP001154282">
    <property type="component" value="Unassembled WGS sequence"/>
</dbReference>
<dbReference type="AlphaFoldDB" id="A0AAV0MM52"/>
<dbReference type="PANTHER" id="PTHR13348:SF0">
    <property type="entry name" value="RIBONUCLEASE P PROTEIN SUBUNIT P29"/>
    <property type="match status" value="1"/>
</dbReference>
<dbReference type="InterPro" id="IPR023534">
    <property type="entry name" value="Rof/RNase_P-like"/>
</dbReference>
<evidence type="ECO:0000313" key="5">
    <source>
        <dbReference type="Proteomes" id="UP001154282"/>
    </source>
</evidence>
<feature type="compositionally biased region" description="Basic and acidic residues" evidence="3">
    <location>
        <begin position="63"/>
        <end position="84"/>
    </location>
</feature>
<name>A0AAV0MM52_9ROSI</name>
<dbReference type="GO" id="GO:0000172">
    <property type="term" value="C:ribonuclease MRP complex"/>
    <property type="evidence" value="ECO:0007669"/>
    <property type="project" value="InterPro"/>
</dbReference>
<dbReference type="GO" id="GO:0005634">
    <property type="term" value="C:nucleus"/>
    <property type="evidence" value="ECO:0007669"/>
    <property type="project" value="UniProtKB-SubCell"/>
</dbReference>
<dbReference type="GO" id="GO:0030677">
    <property type="term" value="C:ribonuclease P complex"/>
    <property type="evidence" value="ECO:0007669"/>
    <property type="project" value="InterPro"/>
</dbReference>